<accession>A0A8D8MXT2</accession>
<evidence type="ECO:0000256" key="1">
    <source>
        <dbReference type="SAM" id="MobiDB-lite"/>
    </source>
</evidence>
<protein>
    <submittedName>
        <fullName evidence="2">(northern house mosquito) hypothetical protein</fullName>
    </submittedName>
</protein>
<reference evidence="2" key="1">
    <citation type="submission" date="2021-05" db="EMBL/GenBank/DDBJ databases">
        <authorList>
            <person name="Alioto T."/>
            <person name="Alioto T."/>
            <person name="Gomez Garrido J."/>
        </authorList>
    </citation>
    <scope>NUCLEOTIDE SEQUENCE</scope>
</reference>
<proteinExistence type="predicted"/>
<dbReference type="AlphaFoldDB" id="A0A8D8MXT2"/>
<sequence length="108" mass="11848">MVPAPALPASLRLWNISASGWGRIANQRELWNDDAQGSNYALQLRPTARFSRPQANHRYSGHSGPKVAPQNRAAGSGDRQWRAATLRRSRGYSTAEPRGIAADSPGRR</sequence>
<organism evidence="2">
    <name type="scientific">Culex pipiens</name>
    <name type="common">House mosquito</name>
    <dbReference type="NCBI Taxonomy" id="7175"/>
    <lineage>
        <taxon>Eukaryota</taxon>
        <taxon>Metazoa</taxon>
        <taxon>Ecdysozoa</taxon>
        <taxon>Arthropoda</taxon>
        <taxon>Hexapoda</taxon>
        <taxon>Insecta</taxon>
        <taxon>Pterygota</taxon>
        <taxon>Neoptera</taxon>
        <taxon>Endopterygota</taxon>
        <taxon>Diptera</taxon>
        <taxon>Nematocera</taxon>
        <taxon>Culicoidea</taxon>
        <taxon>Culicidae</taxon>
        <taxon>Culicinae</taxon>
        <taxon>Culicini</taxon>
        <taxon>Culex</taxon>
        <taxon>Culex</taxon>
    </lineage>
</organism>
<dbReference type="EMBL" id="HBUE01337417">
    <property type="protein sequence ID" value="CAG6596872.1"/>
    <property type="molecule type" value="Transcribed_RNA"/>
</dbReference>
<feature type="region of interest" description="Disordered" evidence="1">
    <location>
        <begin position="52"/>
        <end position="108"/>
    </location>
</feature>
<evidence type="ECO:0000313" key="2">
    <source>
        <dbReference type="EMBL" id="CAG6544734.1"/>
    </source>
</evidence>
<name>A0A8D8MXT2_CULPI</name>
<dbReference type="EMBL" id="HBUE01230626">
    <property type="protein sequence ID" value="CAG6544734.1"/>
    <property type="molecule type" value="Transcribed_RNA"/>
</dbReference>